<proteinExistence type="predicted"/>
<evidence type="ECO:0000313" key="3">
    <source>
        <dbReference type="Proteomes" id="UP000735302"/>
    </source>
</evidence>
<evidence type="ECO:0000256" key="1">
    <source>
        <dbReference type="SAM" id="Phobius"/>
    </source>
</evidence>
<accession>A0AAV4BW78</accession>
<organism evidence="2 3">
    <name type="scientific">Plakobranchus ocellatus</name>
    <dbReference type="NCBI Taxonomy" id="259542"/>
    <lineage>
        <taxon>Eukaryota</taxon>
        <taxon>Metazoa</taxon>
        <taxon>Spiralia</taxon>
        <taxon>Lophotrochozoa</taxon>
        <taxon>Mollusca</taxon>
        <taxon>Gastropoda</taxon>
        <taxon>Heterobranchia</taxon>
        <taxon>Euthyneura</taxon>
        <taxon>Panpulmonata</taxon>
        <taxon>Sacoglossa</taxon>
        <taxon>Placobranchoidea</taxon>
        <taxon>Plakobranchidae</taxon>
        <taxon>Plakobranchus</taxon>
    </lineage>
</organism>
<keyword evidence="1" id="KW-0472">Membrane</keyword>
<keyword evidence="1" id="KW-1133">Transmembrane helix</keyword>
<protein>
    <submittedName>
        <fullName evidence="2">Uncharacterized protein</fullName>
    </submittedName>
</protein>
<reference evidence="2 3" key="1">
    <citation type="journal article" date="2021" name="Elife">
        <title>Chloroplast acquisition without the gene transfer in kleptoplastic sea slugs, Plakobranchus ocellatus.</title>
        <authorList>
            <person name="Maeda T."/>
            <person name="Takahashi S."/>
            <person name="Yoshida T."/>
            <person name="Shimamura S."/>
            <person name="Takaki Y."/>
            <person name="Nagai Y."/>
            <person name="Toyoda A."/>
            <person name="Suzuki Y."/>
            <person name="Arimoto A."/>
            <person name="Ishii H."/>
            <person name="Satoh N."/>
            <person name="Nishiyama T."/>
            <person name="Hasebe M."/>
            <person name="Maruyama T."/>
            <person name="Minagawa J."/>
            <person name="Obokata J."/>
            <person name="Shigenobu S."/>
        </authorList>
    </citation>
    <scope>NUCLEOTIDE SEQUENCE [LARGE SCALE GENOMIC DNA]</scope>
</reference>
<dbReference type="Proteomes" id="UP000735302">
    <property type="component" value="Unassembled WGS sequence"/>
</dbReference>
<name>A0AAV4BW78_9GAST</name>
<keyword evidence="1" id="KW-0812">Transmembrane</keyword>
<dbReference type="EMBL" id="BLXT01005633">
    <property type="protein sequence ID" value="GFO24786.1"/>
    <property type="molecule type" value="Genomic_DNA"/>
</dbReference>
<dbReference type="AlphaFoldDB" id="A0AAV4BW78"/>
<gene>
    <name evidence="2" type="ORF">PoB_005129100</name>
</gene>
<feature type="non-terminal residue" evidence="2">
    <location>
        <position position="1"/>
    </location>
</feature>
<comment type="caution">
    <text evidence="2">The sequence shown here is derived from an EMBL/GenBank/DDBJ whole genome shotgun (WGS) entry which is preliminary data.</text>
</comment>
<keyword evidence="3" id="KW-1185">Reference proteome</keyword>
<evidence type="ECO:0000313" key="2">
    <source>
        <dbReference type="EMBL" id="GFO24786.1"/>
    </source>
</evidence>
<feature type="transmembrane region" description="Helical" evidence="1">
    <location>
        <begin position="20"/>
        <end position="43"/>
    </location>
</feature>
<sequence length="66" mass="7430">VVSPMTAGPDWCVHVHPQLYIVGFLVLFADISTSTLNFTSLGFSYSMLTYPRPPSTLHRWISRTLC</sequence>